<accession>A0A8S5U9W5</accession>
<organism evidence="1">
    <name type="scientific">Siphoviridae sp. ctij073</name>
    <dbReference type="NCBI Taxonomy" id="2825625"/>
    <lineage>
        <taxon>Viruses</taxon>
        <taxon>Duplodnaviria</taxon>
        <taxon>Heunggongvirae</taxon>
        <taxon>Uroviricota</taxon>
        <taxon>Caudoviricetes</taxon>
    </lineage>
</organism>
<evidence type="ECO:0000313" key="1">
    <source>
        <dbReference type="EMBL" id="DAF91269.1"/>
    </source>
</evidence>
<sequence length="122" mass="12944">MSKVYIKTDENGRILACDGGYSTGNMGDMAGWTLLDEGEGDRCNLCQSNYFDALYTDEGIPRYKVVDGAAVLRSEAEIAEDAAALPPPAPPPLEQAQTEAAVYKAALEVLGVNTEEVAADAQ</sequence>
<reference evidence="1" key="1">
    <citation type="journal article" date="2021" name="Proc. Natl. Acad. Sci. U.S.A.">
        <title>A Catalog of Tens of Thousands of Viruses from Human Metagenomes Reveals Hidden Associations with Chronic Diseases.</title>
        <authorList>
            <person name="Tisza M.J."/>
            <person name="Buck C.B."/>
        </authorList>
    </citation>
    <scope>NUCLEOTIDE SEQUENCE</scope>
    <source>
        <strain evidence="1">Ctij073</strain>
    </source>
</reference>
<proteinExistence type="predicted"/>
<dbReference type="EMBL" id="BK016048">
    <property type="protein sequence ID" value="DAF91269.1"/>
    <property type="molecule type" value="Genomic_DNA"/>
</dbReference>
<name>A0A8S5U9W5_9CAUD</name>
<protein>
    <submittedName>
        <fullName evidence="1">NADH-QUINONE OXIDOREDUCTASE SUBUNIT 1</fullName>
    </submittedName>
</protein>